<dbReference type="SUPFAM" id="SSF56219">
    <property type="entry name" value="DNase I-like"/>
    <property type="match status" value="1"/>
</dbReference>
<dbReference type="EMBL" id="JABELV010000042">
    <property type="protein sequence ID" value="KAG7561964.1"/>
    <property type="molecule type" value="Genomic_DNA"/>
</dbReference>
<evidence type="ECO:0000256" key="1">
    <source>
        <dbReference type="SAM" id="MobiDB-lite"/>
    </source>
</evidence>
<dbReference type="Gene3D" id="3.60.10.10">
    <property type="entry name" value="Endonuclease/exonuclease/phosphatase"/>
    <property type="match status" value="1"/>
</dbReference>
<dbReference type="InterPro" id="IPR036691">
    <property type="entry name" value="Endo/exonu/phosph_ase_sf"/>
</dbReference>
<proteinExistence type="predicted"/>
<sequence length="363" mass="41351">MASRFSSSTLPPETTLRIITCNVRFDGLSSHPVPIPPNGTIQSPRRHWTLEDPYKERPWAERRSRLVDALWFWGADVIGFQEVLHNQLRDIQSLLGPRWTYVGVGRDDGQKGGEYSRSSTIREERFEKISWGTKWLSKHPDEPGSKDWDAAQTRIATFLTLYDKSSTSTTRTASDLIHLVNTHYDDQGKKSRGRASWIIRELMNGWVRMIEAELDTEKAGETERGARDAPTDDPREEGYTHAISRDPLPHSKGDDMYFLDTRLILNRRQNKHTKGRMSAPYGHKGTYTGFTHPGCEVDDPIDLVLLAKDENLMGVHAEDIRGGWEVERYGVIDNVIGGKGDETGWVGRWSDHRAVGVELRKRT</sequence>
<comment type="caution">
    <text evidence="2">The sequence shown here is derived from an EMBL/GenBank/DDBJ whole genome shotgun (WGS) entry which is preliminary data.</text>
</comment>
<dbReference type="AlphaFoldDB" id="A0A8K0NRM7"/>
<protein>
    <recommendedName>
        <fullName evidence="4">Endonuclease/exonuclease/phosphatase domain-containing protein</fullName>
    </recommendedName>
</protein>
<feature type="region of interest" description="Disordered" evidence="1">
    <location>
        <begin position="217"/>
        <end position="248"/>
    </location>
</feature>
<dbReference type="OrthoDB" id="276515at2759"/>
<name>A0A8K0NRM7_9TREE</name>
<accession>A0A8K0NRM7</accession>
<dbReference type="Proteomes" id="UP000812966">
    <property type="component" value="Unassembled WGS sequence"/>
</dbReference>
<reference evidence="2" key="1">
    <citation type="submission" date="2020-04" db="EMBL/GenBank/DDBJ databases">
        <title>Analysis of mating type loci in Filobasidium floriforme.</title>
        <authorList>
            <person name="Nowrousian M."/>
        </authorList>
    </citation>
    <scope>NUCLEOTIDE SEQUENCE</scope>
    <source>
        <strain evidence="2">CBS 6242</strain>
    </source>
</reference>
<evidence type="ECO:0000313" key="3">
    <source>
        <dbReference type="Proteomes" id="UP000812966"/>
    </source>
</evidence>
<keyword evidence="3" id="KW-1185">Reference proteome</keyword>
<evidence type="ECO:0008006" key="4">
    <source>
        <dbReference type="Google" id="ProtNLM"/>
    </source>
</evidence>
<organism evidence="2 3">
    <name type="scientific">Filobasidium floriforme</name>
    <dbReference type="NCBI Taxonomy" id="5210"/>
    <lineage>
        <taxon>Eukaryota</taxon>
        <taxon>Fungi</taxon>
        <taxon>Dikarya</taxon>
        <taxon>Basidiomycota</taxon>
        <taxon>Agaricomycotina</taxon>
        <taxon>Tremellomycetes</taxon>
        <taxon>Filobasidiales</taxon>
        <taxon>Filobasidiaceae</taxon>
        <taxon>Filobasidium</taxon>
    </lineage>
</organism>
<evidence type="ECO:0000313" key="2">
    <source>
        <dbReference type="EMBL" id="KAG7561964.1"/>
    </source>
</evidence>
<gene>
    <name evidence="2" type="ORF">FFLO_02604</name>
</gene>